<evidence type="ECO:0000313" key="2">
    <source>
        <dbReference type="Proteomes" id="UP000887458"/>
    </source>
</evidence>
<proteinExistence type="predicted"/>
<comment type="caution">
    <text evidence="1">The sequence shown here is derived from an EMBL/GenBank/DDBJ whole genome shotgun (WGS) entry which is preliminary data.</text>
</comment>
<keyword evidence="2" id="KW-1185">Reference proteome</keyword>
<sequence length="127" mass="14294">MNPLIFESIVGVLFTSTIKFGFLIKFTQNLNVPLVDKSLVRNISGIALCINTEPDDELDDSLLISSNDDSVRRNINCGYFDVTDFSTNCNNNVRKTSVAYSIRSISMTINNDATFTLFEKKKLKQNK</sequence>
<dbReference type="EMBL" id="NJHN03000067">
    <property type="protein sequence ID" value="KAH9418094.1"/>
    <property type="molecule type" value="Genomic_DNA"/>
</dbReference>
<name>A0ABQ8J682_DERPT</name>
<organism evidence="1 2">
    <name type="scientific">Dermatophagoides pteronyssinus</name>
    <name type="common">European house dust mite</name>
    <dbReference type="NCBI Taxonomy" id="6956"/>
    <lineage>
        <taxon>Eukaryota</taxon>
        <taxon>Metazoa</taxon>
        <taxon>Ecdysozoa</taxon>
        <taxon>Arthropoda</taxon>
        <taxon>Chelicerata</taxon>
        <taxon>Arachnida</taxon>
        <taxon>Acari</taxon>
        <taxon>Acariformes</taxon>
        <taxon>Sarcoptiformes</taxon>
        <taxon>Astigmata</taxon>
        <taxon>Psoroptidia</taxon>
        <taxon>Analgoidea</taxon>
        <taxon>Pyroglyphidae</taxon>
        <taxon>Dermatophagoidinae</taxon>
        <taxon>Dermatophagoides</taxon>
    </lineage>
</organism>
<dbReference type="Proteomes" id="UP000887458">
    <property type="component" value="Unassembled WGS sequence"/>
</dbReference>
<accession>A0ABQ8J682</accession>
<evidence type="ECO:0000313" key="1">
    <source>
        <dbReference type="EMBL" id="KAH9418094.1"/>
    </source>
</evidence>
<protein>
    <submittedName>
        <fullName evidence="1">Uncharacterized protein</fullName>
    </submittedName>
</protein>
<reference evidence="1 2" key="2">
    <citation type="journal article" date="2022" name="Mol. Biol. Evol.">
        <title>Comparative Genomics Reveals Insights into the Divergent Evolution of Astigmatic Mites and Household Pest Adaptations.</title>
        <authorList>
            <person name="Xiong Q."/>
            <person name="Wan A.T."/>
            <person name="Liu X."/>
            <person name="Fung C.S."/>
            <person name="Xiao X."/>
            <person name="Malainual N."/>
            <person name="Hou J."/>
            <person name="Wang L."/>
            <person name="Wang M."/>
            <person name="Yang K.Y."/>
            <person name="Cui Y."/>
            <person name="Leung E.L."/>
            <person name="Nong W."/>
            <person name="Shin S.K."/>
            <person name="Au S.W."/>
            <person name="Jeong K.Y."/>
            <person name="Chew F.T."/>
            <person name="Hui J.H."/>
            <person name="Leung T.F."/>
            <person name="Tungtrongchitr A."/>
            <person name="Zhong N."/>
            <person name="Liu Z."/>
            <person name="Tsui S.K."/>
        </authorList>
    </citation>
    <scope>NUCLEOTIDE SEQUENCE [LARGE SCALE GENOMIC DNA]</scope>
    <source>
        <strain evidence="1">Derp</strain>
    </source>
</reference>
<gene>
    <name evidence="1" type="ORF">DERP_008351</name>
</gene>
<reference evidence="1 2" key="1">
    <citation type="journal article" date="2018" name="J. Allergy Clin. Immunol.">
        <title>High-quality assembly of Dermatophagoides pteronyssinus genome and transcriptome reveals a wide range of novel allergens.</title>
        <authorList>
            <person name="Liu X.Y."/>
            <person name="Yang K.Y."/>
            <person name="Wang M.Q."/>
            <person name="Kwok J.S."/>
            <person name="Zeng X."/>
            <person name="Yang Z."/>
            <person name="Xiao X.J."/>
            <person name="Lau C.P."/>
            <person name="Li Y."/>
            <person name="Huang Z.M."/>
            <person name="Ba J.G."/>
            <person name="Yim A.K."/>
            <person name="Ouyang C.Y."/>
            <person name="Ngai S.M."/>
            <person name="Chan T.F."/>
            <person name="Leung E.L."/>
            <person name="Liu L."/>
            <person name="Liu Z.G."/>
            <person name="Tsui S.K."/>
        </authorList>
    </citation>
    <scope>NUCLEOTIDE SEQUENCE [LARGE SCALE GENOMIC DNA]</scope>
    <source>
        <strain evidence="1">Derp</strain>
    </source>
</reference>